<keyword evidence="1" id="KW-0808">Transferase</keyword>
<dbReference type="PANTHER" id="PTHR46401:SF2">
    <property type="entry name" value="GLYCOSYLTRANSFERASE WBBK-RELATED"/>
    <property type="match status" value="1"/>
</dbReference>
<evidence type="ECO:0000313" key="2">
    <source>
        <dbReference type="EMBL" id="MDR9898729.1"/>
    </source>
</evidence>
<dbReference type="AlphaFoldDB" id="A0AAP5MD12"/>
<dbReference type="PANTHER" id="PTHR46401">
    <property type="entry name" value="GLYCOSYLTRANSFERASE WBBK-RELATED"/>
    <property type="match status" value="1"/>
</dbReference>
<dbReference type="EMBL" id="JAALHA020000019">
    <property type="protein sequence ID" value="MDR9898729.1"/>
    <property type="molecule type" value="Genomic_DNA"/>
</dbReference>
<organism evidence="2 3">
    <name type="scientific">Aetokthonos hydrillicola Thurmond2011</name>
    <dbReference type="NCBI Taxonomy" id="2712845"/>
    <lineage>
        <taxon>Bacteria</taxon>
        <taxon>Bacillati</taxon>
        <taxon>Cyanobacteriota</taxon>
        <taxon>Cyanophyceae</taxon>
        <taxon>Nostocales</taxon>
        <taxon>Hapalosiphonaceae</taxon>
        <taxon>Aetokthonos</taxon>
    </lineage>
</organism>
<dbReference type="GO" id="GO:0016757">
    <property type="term" value="F:glycosyltransferase activity"/>
    <property type="evidence" value="ECO:0007669"/>
    <property type="project" value="TreeGrafter"/>
</dbReference>
<name>A0AAP5MD12_9CYAN</name>
<protein>
    <submittedName>
        <fullName evidence="2">Glycosyltransferase</fullName>
    </submittedName>
</protein>
<proteinExistence type="predicted"/>
<keyword evidence="3" id="KW-1185">Reference proteome</keyword>
<dbReference type="Proteomes" id="UP000667802">
    <property type="component" value="Unassembled WGS sequence"/>
</dbReference>
<comment type="caution">
    <text evidence="2">The sequence shown here is derived from an EMBL/GenBank/DDBJ whole genome shotgun (WGS) entry which is preliminary data.</text>
</comment>
<dbReference type="Gene3D" id="3.40.50.2000">
    <property type="entry name" value="Glycogen Phosphorylase B"/>
    <property type="match status" value="1"/>
</dbReference>
<dbReference type="RefSeq" id="WP_208352000.1">
    <property type="nucleotide sequence ID" value="NZ_JAALHA020000019.1"/>
</dbReference>
<sequence length="353" mass="40772">MTMHIRYLFIPKNPNLNHCPESFNAALKCNIFGNSHSNSHIENINRITLGTIFYLVKNLVSLSSDEVISLFLFQIRLEYLALIFILKTICIILSKDLRVYYMMHEPRLEKGRTNPLKAFLVYISNLLFGFLSSKVLLPSNEAVLKAKSFVENQKICQVNLTFMSVPDEILERNLFELRCNWEKVKTFSYLGTAVKDKNPQGFIKFANIVNKYYVDKARLIRAGSDKNVSINYDKELIIRFPGYMSNSAKKFLLGLTHFLVIPYSFSTQSGVIAEALSYGKLLVINDIPAFSCFKNLEFVFLIDFNDESSILKCINYLFSMEISDYEKCYREAVNFYQKNYSVSYLSKTLPKVL</sequence>
<evidence type="ECO:0000256" key="1">
    <source>
        <dbReference type="ARBA" id="ARBA00022679"/>
    </source>
</evidence>
<evidence type="ECO:0000313" key="3">
    <source>
        <dbReference type="Proteomes" id="UP000667802"/>
    </source>
</evidence>
<reference evidence="3" key="1">
    <citation type="journal article" date="2021" name="Science">
        <title>Hunting the eagle killer: A cyanobacterial neurotoxin causes vacuolar myelinopathy.</title>
        <authorList>
            <person name="Breinlinger S."/>
            <person name="Phillips T.J."/>
            <person name="Haram B.N."/>
            <person name="Mares J."/>
            <person name="Martinez Yerena J.A."/>
            <person name="Hrouzek P."/>
            <person name="Sobotka R."/>
            <person name="Henderson W.M."/>
            <person name="Schmieder P."/>
            <person name="Williams S.M."/>
            <person name="Lauderdale J.D."/>
            <person name="Wilde H.D."/>
            <person name="Gerrin W."/>
            <person name="Kust A."/>
            <person name="Washington J.W."/>
            <person name="Wagner C."/>
            <person name="Geier B."/>
            <person name="Liebeke M."/>
            <person name="Enke H."/>
            <person name="Niedermeyer T.H.J."/>
            <person name="Wilde S.B."/>
        </authorList>
    </citation>
    <scope>NUCLEOTIDE SEQUENCE [LARGE SCALE GENOMIC DNA]</scope>
    <source>
        <strain evidence="3">Thurmond2011</strain>
    </source>
</reference>
<gene>
    <name evidence="2" type="ORF">G7B40_029840</name>
</gene>
<accession>A0AAP5MD12</accession>
<dbReference type="SUPFAM" id="SSF53756">
    <property type="entry name" value="UDP-Glycosyltransferase/glycogen phosphorylase"/>
    <property type="match status" value="1"/>
</dbReference>
<dbReference type="GO" id="GO:0009103">
    <property type="term" value="P:lipopolysaccharide biosynthetic process"/>
    <property type="evidence" value="ECO:0007669"/>
    <property type="project" value="TreeGrafter"/>
</dbReference>